<dbReference type="GO" id="GO:0051604">
    <property type="term" value="P:protein maturation"/>
    <property type="evidence" value="ECO:0007669"/>
    <property type="project" value="TreeGrafter"/>
</dbReference>
<dbReference type="Proteomes" id="UP000782610">
    <property type="component" value="Unassembled WGS sequence"/>
</dbReference>
<dbReference type="AlphaFoldDB" id="A0A933NWX5"/>
<dbReference type="InterPro" id="IPR036676">
    <property type="entry name" value="PurM-like_C_sf"/>
</dbReference>
<dbReference type="Gene3D" id="3.30.1330.10">
    <property type="entry name" value="PurM-like, N-terminal domain"/>
    <property type="match status" value="1"/>
</dbReference>
<evidence type="ECO:0000313" key="5">
    <source>
        <dbReference type="Proteomes" id="UP000782610"/>
    </source>
</evidence>
<dbReference type="InterPro" id="IPR016188">
    <property type="entry name" value="PurM-like_N"/>
</dbReference>
<proteinExistence type="inferred from homology"/>
<dbReference type="PANTHER" id="PTHR30303:SF0">
    <property type="entry name" value="CARBAMOYL DEHYDRATASE HYPE"/>
    <property type="match status" value="1"/>
</dbReference>
<protein>
    <submittedName>
        <fullName evidence="4">Hydrogenase expression/formation protein HypE</fullName>
    </submittedName>
</protein>
<accession>A0A933NWX5</accession>
<comment type="similarity">
    <text evidence="1">Belongs to the HypE family.</text>
</comment>
<evidence type="ECO:0000256" key="1">
    <source>
        <dbReference type="ARBA" id="ARBA00006243"/>
    </source>
</evidence>
<comment type="caution">
    <text evidence="4">The sequence shown here is derived from an EMBL/GenBank/DDBJ whole genome shotgun (WGS) entry which is preliminary data.</text>
</comment>
<dbReference type="Gene3D" id="3.90.650.10">
    <property type="entry name" value="PurM-like C-terminal domain"/>
    <property type="match status" value="1"/>
</dbReference>
<dbReference type="InterPro" id="IPR011854">
    <property type="entry name" value="HypE"/>
</dbReference>
<dbReference type="Pfam" id="PF02769">
    <property type="entry name" value="AIRS_C"/>
    <property type="match status" value="1"/>
</dbReference>
<evidence type="ECO:0000313" key="4">
    <source>
        <dbReference type="EMBL" id="MBI4922354.1"/>
    </source>
</evidence>
<dbReference type="InterPro" id="IPR010918">
    <property type="entry name" value="PurM-like_C_dom"/>
</dbReference>
<gene>
    <name evidence="4" type="primary">hypE</name>
    <name evidence="4" type="ORF">HY834_11440</name>
</gene>
<feature type="domain" description="PurM-like N-terminal" evidence="2">
    <location>
        <begin position="49"/>
        <end position="161"/>
    </location>
</feature>
<dbReference type="Pfam" id="PF00586">
    <property type="entry name" value="AIRS"/>
    <property type="match status" value="1"/>
</dbReference>
<sequence length="345" mass="35637">MSFDLSCPVPFTATDTIEIGHGGGGMMTKRLVDGLFRPAFGAGPDDLNHDGAILDVGGELLAFTTDSFVVKPLFFPGGDIGSLAINGTVNDLAMCGAEPVGISVGLILEEGLPIAELQRIIGSMEAAAEAAGARIVTGDTKVVEHGKGDGLYINTSGVGRVIAPAPINPRQAAPGDMVILSGDIGRHGIAIMAVREGLGFETEIVSDCAPLIAPVKTLISAGVPLRCLRDLTRGGLATALIEIAETAGLTVRLDQKAIAISDAVRGACEILGLDPLYVANEGRFVAFVPASAAETALGIMRSFNPAAAVIGRVERRRERGEVVLDTIGGLRPLDLLSGEQLPRIC</sequence>
<evidence type="ECO:0000259" key="2">
    <source>
        <dbReference type="Pfam" id="PF00586"/>
    </source>
</evidence>
<reference evidence="4" key="1">
    <citation type="submission" date="2020-07" db="EMBL/GenBank/DDBJ databases">
        <title>Huge and variable diversity of episymbiotic CPR bacteria and DPANN archaea in groundwater ecosystems.</title>
        <authorList>
            <person name="He C.Y."/>
            <person name="Keren R."/>
            <person name="Whittaker M."/>
            <person name="Farag I.F."/>
            <person name="Doudna J."/>
            <person name="Cate J.H.D."/>
            <person name="Banfield J.F."/>
        </authorList>
    </citation>
    <scope>NUCLEOTIDE SEQUENCE</scope>
    <source>
        <strain evidence="4">NC_groundwater_1586_Pr3_B-0.1um_66_15</strain>
    </source>
</reference>
<dbReference type="EMBL" id="JACRAF010000030">
    <property type="protein sequence ID" value="MBI4922354.1"/>
    <property type="molecule type" value="Genomic_DNA"/>
</dbReference>
<feature type="domain" description="PurM-like C-terminal" evidence="3">
    <location>
        <begin position="174"/>
        <end position="317"/>
    </location>
</feature>
<organism evidence="4 5">
    <name type="scientific">Devosia nanyangense</name>
    <dbReference type="NCBI Taxonomy" id="1228055"/>
    <lineage>
        <taxon>Bacteria</taxon>
        <taxon>Pseudomonadati</taxon>
        <taxon>Pseudomonadota</taxon>
        <taxon>Alphaproteobacteria</taxon>
        <taxon>Hyphomicrobiales</taxon>
        <taxon>Devosiaceae</taxon>
        <taxon>Devosia</taxon>
    </lineage>
</organism>
<dbReference type="PIRSF" id="PIRSF005644">
    <property type="entry name" value="Hdrgns_mtr_HypE"/>
    <property type="match status" value="1"/>
</dbReference>
<dbReference type="CDD" id="cd02197">
    <property type="entry name" value="HypE"/>
    <property type="match status" value="1"/>
</dbReference>
<dbReference type="SUPFAM" id="SSF55326">
    <property type="entry name" value="PurM N-terminal domain-like"/>
    <property type="match status" value="1"/>
</dbReference>
<dbReference type="PANTHER" id="PTHR30303">
    <property type="entry name" value="HYDROGENASE ISOENZYMES FORMATION PROTEIN HYPE"/>
    <property type="match status" value="1"/>
</dbReference>
<dbReference type="NCBIfam" id="TIGR02124">
    <property type="entry name" value="hypE"/>
    <property type="match status" value="1"/>
</dbReference>
<name>A0A933NWX5_9HYPH</name>
<dbReference type="InterPro" id="IPR036921">
    <property type="entry name" value="PurM-like_N_sf"/>
</dbReference>
<dbReference type="SUPFAM" id="SSF56042">
    <property type="entry name" value="PurM C-terminal domain-like"/>
    <property type="match status" value="1"/>
</dbReference>
<evidence type="ECO:0000259" key="3">
    <source>
        <dbReference type="Pfam" id="PF02769"/>
    </source>
</evidence>